<dbReference type="NCBIfam" id="TIGR02436">
    <property type="entry name" value="four helix bundle protein"/>
    <property type="match status" value="1"/>
</dbReference>
<sequence>MNASINDLEIYRESMSLAEVIWDSVGSWPLFAKDTLGKQIVRSADSIAANLAEGYGRYHFKENQKFCYYSRGSLQETQTWIEKAVRRNLIPDEAGRALYREFDLLKKRLNAYIRSIGPVESDTSDR</sequence>
<dbReference type="InterPro" id="IPR012657">
    <property type="entry name" value="23S_rRNA-intervening_sequence"/>
</dbReference>
<proteinExistence type="predicted"/>
<dbReference type="Pfam" id="PF05635">
    <property type="entry name" value="23S_rRNA_IVP"/>
    <property type="match status" value="1"/>
</dbReference>
<keyword evidence="2" id="KW-1185">Reference proteome</keyword>
<evidence type="ECO:0000313" key="1">
    <source>
        <dbReference type="EMBL" id="MCW1912896.1"/>
    </source>
</evidence>
<organism evidence="1 2">
    <name type="scientific">Luteolibacter rhizosphaerae</name>
    <dbReference type="NCBI Taxonomy" id="2989719"/>
    <lineage>
        <taxon>Bacteria</taxon>
        <taxon>Pseudomonadati</taxon>
        <taxon>Verrucomicrobiota</taxon>
        <taxon>Verrucomicrobiia</taxon>
        <taxon>Verrucomicrobiales</taxon>
        <taxon>Verrucomicrobiaceae</taxon>
        <taxon>Luteolibacter</taxon>
    </lineage>
</organism>
<dbReference type="CDD" id="cd16377">
    <property type="entry name" value="23S_rRNA_IVP_like"/>
    <property type="match status" value="1"/>
</dbReference>
<dbReference type="RefSeq" id="WP_264511779.1">
    <property type="nucleotide sequence ID" value="NZ_JAPDDR010000002.1"/>
</dbReference>
<dbReference type="PANTHER" id="PTHR38471:SF2">
    <property type="entry name" value="FOUR HELIX BUNDLE PROTEIN"/>
    <property type="match status" value="1"/>
</dbReference>
<dbReference type="EMBL" id="JAPDDR010000002">
    <property type="protein sequence ID" value="MCW1912896.1"/>
    <property type="molecule type" value="Genomic_DNA"/>
</dbReference>
<name>A0ABT3FZ94_9BACT</name>
<dbReference type="SUPFAM" id="SSF158446">
    <property type="entry name" value="IVS-encoded protein-like"/>
    <property type="match status" value="1"/>
</dbReference>
<dbReference type="Proteomes" id="UP001165653">
    <property type="component" value="Unassembled WGS sequence"/>
</dbReference>
<dbReference type="InterPro" id="IPR036583">
    <property type="entry name" value="23S_rRNA_IVS_sf"/>
</dbReference>
<dbReference type="Gene3D" id="1.20.1440.60">
    <property type="entry name" value="23S rRNA-intervening sequence"/>
    <property type="match status" value="1"/>
</dbReference>
<gene>
    <name evidence="1" type="ORF">OJ996_04890</name>
</gene>
<protein>
    <submittedName>
        <fullName evidence="1">Four helix bundle protein</fullName>
    </submittedName>
</protein>
<comment type="caution">
    <text evidence="1">The sequence shown here is derived from an EMBL/GenBank/DDBJ whole genome shotgun (WGS) entry which is preliminary data.</text>
</comment>
<dbReference type="PANTHER" id="PTHR38471">
    <property type="entry name" value="FOUR HELIX BUNDLE PROTEIN"/>
    <property type="match status" value="1"/>
</dbReference>
<accession>A0ABT3FZ94</accession>
<reference evidence="1" key="1">
    <citation type="submission" date="2022-10" db="EMBL/GenBank/DDBJ databases">
        <title>Luteolibacter sp. GHJ8, whole genome shotgun sequencing project.</title>
        <authorList>
            <person name="Zhao G."/>
            <person name="Shen L."/>
        </authorList>
    </citation>
    <scope>NUCLEOTIDE SEQUENCE</scope>
    <source>
        <strain evidence="1">GHJ8</strain>
    </source>
</reference>
<evidence type="ECO:0000313" key="2">
    <source>
        <dbReference type="Proteomes" id="UP001165653"/>
    </source>
</evidence>